<dbReference type="GO" id="GO:0003824">
    <property type="term" value="F:catalytic activity"/>
    <property type="evidence" value="ECO:0007669"/>
    <property type="project" value="UniProtKB-ARBA"/>
</dbReference>
<accession>A0A2P8CUW0</accession>
<keyword evidence="3" id="KW-1185">Reference proteome</keyword>
<dbReference type="Pfam" id="PF00561">
    <property type="entry name" value="Abhydrolase_1"/>
    <property type="match status" value="1"/>
</dbReference>
<proteinExistence type="predicted"/>
<name>A0A2P8CUW0_9ACTN</name>
<comment type="caution">
    <text evidence="2">The sequence shown here is derived from an EMBL/GenBank/DDBJ whole genome shotgun (WGS) entry which is preliminary data.</text>
</comment>
<dbReference type="AlphaFoldDB" id="A0A2P8CUW0"/>
<evidence type="ECO:0000313" key="2">
    <source>
        <dbReference type="EMBL" id="PSK88747.1"/>
    </source>
</evidence>
<feature type="domain" description="AB hydrolase-1" evidence="1">
    <location>
        <begin position="81"/>
        <end position="206"/>
    </location>
</feature>
<evidence type="ECO:0000259" key="1">
    <source>
        <dbReference type="Pfam" id="PF00561"/>
    </source>
</evidence>
<organism evidence="2 3">
    <name type="scientific">Murinocardiopsis flavida</name>
    <dbReference type="NCBI Taxonomy" id="645275"/>
    <lineage>
        <taxon>Bacteria</taxon>
        <taxon>Bacillati</taxon>
        <taxon>Actinomycetota</taxon>
        <taxon>Actinomycetes</taxon>
        <taxon>Streptosporangiales</taxon>
        <taxon>Nocardiopsidaceae</taxon>
        <taxon>Murinocardiopsis</taxon>
    </lineage>
</organism>
<protein>
    <recommendedName>
        <fullName evidence="1">AB hydrolase-1 domain-containing protein</fullName>
    </recommendedName>
</protein>
<sequence>MTALRSPFALAGIVVLVVLVLLIGTVVLAQRSLVFLPDTGTPAPAGRLVEGASDTAFRTGDGLELGAMLVPARPAADTGMAVLVAPGNGGNRADRAGTARALSDAGFTVLAFDYRGYGGNPDSPSEDGLAEDARSARRHLLEETGLRPDRLLYFGESLGTAVVTRLAAEQPPAGLLLRSPFPSLADLARVHYPYVPGALLRDRFALAEHLAEVRAPVTVVYGDADTIVPPRLSERVAAVDGPDIERVVISGAGHNDPVMFTGDEVVGSLRALAERAR</sequence>
<dbReference type="PANTHER" id="PTHR12277:SF79">
    <property type="entry name" value="XAA-PRO DIPEPTIDYL-PEPTIDASE-RELATED"/>
    <property type="match status" value="1"/>
</dbReference>
<dbReference type="RefSeq" id="WP_106586400.1">
    <property type="nucleotide sequence ID" value="NZ_PYGA01000029.1"/>
</dbReference>
<dbReference type="Gene3D" id="3.40.50.1820">
    <property type="entry name" value="alpha/beta hydrolase"/>
    <property type="match status" value="1"/>
</dbReference>
<dbReference type="SUPFAM" id="SSF53474">
    <property type="entry name" value="alpha/beta-Hydrolases"/>
    <property type="match status" value="1"/>
</dbReference>
<gene>
    <name evidence="2" type="ORF">CLV63_12933</name>
</gene>
<dbReference type="PANTHER" id="PTHR12277">
    <property type="entry name" value="ALPHA/BETA HYDROLASE DOMAIN-CONTAINING PROTEIN"/>
    <property type="match status" value="1"/>
</dbReference>
<dbReference type="OrthoDB" id="9777090at2"/>
<dbReference type="InterPro" id="IPR000073">
    <property type="entry name" value="AB_hydrolase_1"/>
</dbReference>
<evidence type="ECO:0000313" key="3">
    <source>
        <dbReference type="Proteomes" id="UP000240542"/>
    </source>
</evidence>
<reference evidence="2 3" key="1">
    <citation type="submission" date="2018-03" db="EMBL/GenBank/DDBJ databases">
        <title>Genomic Encyclopedia of Archaeal and Bacterial Type Strains, Phase II (KMG-II): from individual species to whole genera.</title>
        <authorList>
            <person name="Goeker M."/>
        </authorList>
    </citation>
    <scope>NUCLEOTIDE SEQUENCE [LARGE SCALE GENOMIC DNA]</scope>
    <source>
        <strain evidence="2 3">DSM 45312</strain>
    </source>
</reference>
<dbReference type="Proteomes" id="UP000240542">
    <property type="component" value="Unassembled WGS sequence"/>
</dbReference>
<dbReference type="InterPro" id="IPR029058">
    <property type="entry name" value="AB_hydrolase_fold"/>
</dbReference>
<dbReference type="EMBL" id="PYGA01000029">
    <property type="protein sequence ID" value="PSK88747.1"/>
    <property type="molecule type" value="Genomic_DNA"/>
</dbReference>